<reference evidence="2 3" key="1">
    <citation type="journal article" date="2011" name="J. Bacteriol.">
        <title>Genome sequence of Chthoniobacter flavus Ellin428, an aerobic heterotrophic soil bacterium.</title>
        <authorList>
            <person name="Kant R."/>
            <person name="van Passel M.W."/>
            <person name="Palva A."/>
            <person name="Lucas S."/>
            <person name="Lapidus A."/>
            <person name="Glavina Del Rio T."/>
            <person name="Dalin E."/>
            <person name="Tice H."/>
            <person name="Bruce D."/>
            <person name="Goodwin L."/>
            <person name="Pitluck S."/>
            <person name="Larimer F.W."/>
            <person name="Land M.L."/>
            <person name="Hauser L."/>
            <person name="Sangwan P."/>
            <person name="de Vos W.M."/>
            <person name="Janssen P.H."/>
            <person name="Smidt H."/>
        </authorList>
    </citation>
    <scope>NUCLEOTIDE SEQUENCE [LARGE SCALE GENOMIC DNA]</scope>
    <source>
        <strain evidence="2 3">Ellin428</strain>
    </source>
</reference>
<dbReference type="STRING" id="497964.CfE428DRAFT_2601"/>
<proteinExistence type="predicted"/>
<dbReference type="InParanoid" id="B4D100"/>
<evidence type="ECO:0000256" key="1">
    <source>
        <dbReference type="SAM" id="SignalP"/>
    </source>
</evidence>
<keyword evidence="1" id="KW-0732">Signal</keyword>
<accession>B4D100</accession>
<feature type="signal peptide" evidence="1">
    <location>
        <begin position="1"/>
        <end position="28"/>
    </location>
</feature>
<dbReference type="RefSeq" id="WP_006979926.1">
    <property type="nucleotide sequence ID" value="NZ_ABVL01000006.1"/>
</dbReference>
<comment type="caution">
    <text evidence="2">The sequence shown here is derived from an EMBL/GenBank/DDBJ whole genome shotgun (WGS) entry which is preliminary data.</text>
</comment>
<name>B4D100_9BACT</name>
<sequence length="79" mass="8357" precursor="true">MNPKFFPVALLIAVVFVGALFTPTPSGGQTGDEIVTTQLLNDVTAQQATIVDNQAKIDAKVASIAENIRLARIYAGRGK</sequence>
<protein>
    <submittedName>
        <fullName evidence="2">Uncharacterized protein</fullName>
    </submittedName>
</protein>
<organism evidence="2 3">
    <name type="scientific">Chthoniobacter flavus Ellin428</name>
    <dbReference type="NCBI Taxonomy" id="497964"/>
    <lineage>
        <taxon>Bacteria</taxon>
        <taxon>Pseudomonadati</taxon>
        <taxon>Verrucomicrobiota</taxon>
        <taxon>Spartobacteria</taxon>
        <taxon>Chthoniobacterales</taxon>
        <taxon>Chthoniobacteraceae</taxon>
        <taxon>Chthoniobacter</taxon>
    </lineage>
</organism>
<evidence type="ECO:0000313" key="2">
    <source>
        <dbReference type="EMBL" id="EDY20012.1"/>
    </source>
</evidence>
<gene>
    <name evidence="2" type="ORF">CfE428DRAFT_2601</name>
</gene>
<feature type="chain" id="PRO_5002803014" evidence="1">
    <location>
        <begin position="29"/>
        <end position="79"/>
    </location>
</feature>
<dbReference type="AlphaFoldDB" id="B4D100"/>
<dbReference type="EMBL" id="ABVL01000006">
    <property type="protein sequence ID" value="EDY20012.1"/>
    <property type="molecule type" value="Genomic_DNA"/>
</dbReference>
<keyword evidence="3" id="KW-1185">Reference proteome</keyword>
<evidence type="ECO:0000313" key="3">
    <source>
        <dbReference type="Proteomes" id="UP000005824"/>
    </source>
</evidence>
<dbReference type="Proteomes" id="UP000005824">
    <property type="component" value="Unassembled WGS sequence"/>
</dbReference>